<evidence type="ECO:0000313" key="5">
    <source>
        <dbReference type="EMBL" id="ETO03074.1"/>
    </source>
</evidence>
<dbReference type="PROSITE" id="PS50082">
    <property type="entry name" value="WD_REPEATS_2"/>
    <property type="match status" value="3"/>
</dbReference>
<protein>
    <submittedName>
        <fullName evidence="5">Uncharacterized protein</fullName>
    </submittedName>
</protein>
<dbReference type="PANTHER" id="PTHR15622">
    <property type="entry name" value="WD40 REPEAT PROTEIN"/>
    <property type="match status" value="1"/>
</dbReference>
<dbReference type="InterPro" id="IPR011047">
    <property type="entry name" value="Quinoprotein_ADH-like_sf"/>
</dbReference>
<proteinExistence type="predicted"/>
<dbReference type="CDD" id="cd00200">
    <property type="entry name" value="WD40"/>
    <property type="match status" value="1"/>
</dbReference>
<dbReference type="InterPro" id="IPR001680">
    <property type="entry name" value="WD40_rpt"/>
</dbReference>
<dbReference type="Proteomes" id="UP000023152">
    <property type="component" value="Unassembled WGS sequence"/>
</dbReference>
<dbReference type="Gene3D" id="2.130.10.10">
    <property type="entry name" value="YVTN repeat-like/Quinoprotein amine dehydrogenase"/>
    <property type="match status" value="1"/>
</dbReference>
<dbReference type="PROSITE" id="PS00678">
    <property type="entry name" value="WD_REPEATS_1"/>
    <property type="match status" value="1"/>
</dbReference>
<sequence length="577" mass="66335">MDISASKITTPFETLNPLPVPLCHAQCISYNEELLICGGTNSDCCYSYHIPSNQYKLICLYPNATLQGHCVVQLKNSPKHKNGITLLSFGGFHKHTLMMNYVSVWSNDSEREKIKDTCNIWLPFIDSENKAICIGKSSDNYEGARAVVDGNLLFITYYPNNISVFNLHTLQYVNQSTLPIQSENGTSYHCFVLKTCYGLESMARKHEMVLFCEETGLSIEYDEESNSFGIKPLHVCRDMRFLLRYAYVCINETILFFGGYRRCTRIRDVFKYAMHDNIWTKFERTLPIPLHGCAAIPNGDKTFVHILGGKNTRKRLMSTHTRTGVQEWLGEETPREKQWMAEEQEISQLRETKHEIEAMEHGFEVKKLKVELRQKEIKTVIEYWLRSLLLNFGWTDYFDIIIARYILTKYFKPLKEMHTQYANVSTVKFSSDGSKLVLSSGDGTVWICDIDSGKEIQVRKEYSRKVNGTIFSPDCLFFVSYSNDNTIQIFDAKSNKEIKKFQGHSETIRDVNFSPDGQTVVSCSDDKTIRLWDVKTETEIQILKGHSSCVTGVEFSLDGNMIVSQSIDGNIQLWERF</sequence>
<dbReference type="GO" id="GO:0000209">
    <property type="term" value="P:protein polyubiquitination"/>
    <property type="evidence" value="ECO:0007669"/>
    <property type="project" value="TreeGrafter"/>
</dbReference>
<evidence type="ECO:0000256" key="4">
    <source>
        <dbReference type="PROSITE-ProRule" id="PRU00221"/>
    </source>
</evidence>
<dbReference type="InterPro" id="IPR015915">
    <property type="entry name" value="Kelch-typ_b-propeller"/>
</dbReference>
<reference evidence="5 6" key="1">
    <citation type="journal article" date="2013" name="Curr. Biol.">
        <title>The Genome of the Foraminiferan Reticulomyxa filosa.</title>
        <authorList>
            <person name="Glockner G."/>
            <person name="Hulsmann N."/>
            <person name="Schleicher M."/>
            <person name="Noegel A.A."/>
            <person name="Eichinger L."/>
            <person name="Gallinger C."/>
            <person name="Pawlowski J."/>
            <person name="Sierra R."/>
            <person name="Euteneuer U."/>
            <person name="Pillet L."/>
            <person name="Moustafa A."/>
            <person name="Platzer M."/>
            <person name="Groth M."/>
            <person name="Szafranski K."/>
            <person name="Schliwa M."/>
        </authorList>
    </citation>
    <scope>NUCLEOTIDE SEQUENCE [LARGE SCALE GENOMIC DNA]</scope>
</reference>
<dbReference type="InterPro" id="IPR051983">
    <property type="entry name" value="WSB_SOCS-box_domain"/>
</dbReference>
<feature type="repeat" description="WD" evidence="4">
    <location>
        <begin position="543"/>
        <end position="577"/>
    </location>
</feature>
<evidence type="ECO:0000256" key="1">
    <source>
        <dbReference type="ARBA" id="ARBA00022574"/>
    </source>
</evidence>
<dbReference type="PANTHER" id="PTHR15622:SF2">
    <property type="entry name" value="U4_U6 SMALL NUCLEAR RIBONUCLEOPROTEIN PRP4"/>
    <property type="match status" value="1"/>
</dbReference>
<evidence type="ECO:0000256" key="2">
    <source>
        <dbReference type="ARBA" id="ARBA00022737"/>
    </source>
</evidence>
<dbReference type="SUPFAM" id="SSF50998">
    <property type="entry name" value="Quinoprotein alcohol dehydrogenase-like"/>
    <property type="match status" value="1"/>
</dbReference>
<dbReference type="PROSITE" id="PS50294">
    <property type="entry name" value="WD_REPEATS_REGION"/>
    <property type="match status" value="2"/>
</dbReference>
<evidence type="ECO:0000313" key="6">
    <source>
        <dbReference type="Proteomes" id="UP000023152"/>
    </source>
</evidence>
<organism evidence="5 6">
    <name type="scientific">Reticulomyxa filosa</name>
    <dbReference type="NCBI Taxonomy" id="46433"/>
    <lineage>
        <taxon>Eukaryota</taxon>
        <taxon>Sar</taxon>
        <taxon>Rhizaria</taxon>
        <taxon>Retaria</taxon>
        <taxon>Foraminifera</taxon>
        <taxon>Monothalamids</taxon>
        <taxon>Reticulomyxidae</taxon>
        <taxon>Reticulomyxa</taxon>
    </lineage>
</organism>
<dbReference type="AlphaFoldDB" id="X6LN82"/>
<evidence type="ECO:0000256" key="3">
    <source>
        <dbReference type="ARBA" id="ARBA00022786"/>
    </source>
</evidence>
<feature type="repeat" description="WD" evidence="4">
    <location>
        <begin position="501"/>
        <end position="542"/>
    </location>
</feature>
<gene>
    <name evidence="5" type="ORF">RFI_34336</name>
</gene>
<dbReference type="SMART" id="SM00320">
    <property type="entry name" value="WD40"/>
    <property type="match status" value="4"/>
</dbReference>
<accession>X6LN82</accession>
<keyword evidence="2" id="KW-0677">Repeat</keyword>
<dbReference type="InterPro" id="IPR019775">
    <property type="entry name" value="WD40_repeat_CS"/>
</dbReference>
<keyword evidence="6" id="KW-1185">Reference proteome</keyword>
<dbReference type="EMBL" id="ASPP01034208">
    <property type="protein sequence ID" value="ETO03074.1"/>
    <property type="molecule type" value="Genomic_DNA"/>
</dbReference>
<dbReference type="InterPro" id="IPR015943">
    <property type="entry name" value="WD40/YVTN_repeat-like_dom_sf"/>
</dbReference>
<keyword evidence="3" id="KW-0833">Ubl conjugation pathway</keyword>
<comment type="caution">
    <text evidence="5">The sequence shown here is derived from an EMBL/GenBank/DDBJ whole genome shotgun (WGS) entry which is preliminary data.</text>
</comment>
<keyword evidence="1 4" id="KW-0853">WD repeat</keyword>
<dbReference type="Pfam" id="PF00400">
    <property type="entry name" value="WD40"/>
    <property type="match status" value="4"/>
</dbReference>
<dbReference type="Gene3D" id="2.120.10.80">
    <property type="entry name" value="Kelch-type beta propeller"/>
    <property type="match status" value="2"/>
</dbReference>
<feature type="repeat" description="WD" evidence="4">
    <location>
        <begin position="459"/>
        <end position="500"/>
    </location>
</feature>
<name>X6LN82_RETFI</name>